<name>A0A941EC12_9ACTN</name>
<dbReference type="EMBL" id="JAGSOH010000037">
    <property type="protein sequence ID" value="MBR7827575.1"/>
    <property type="molecule type" value="Genomic_DNA"/>
</dbReference>
<reference evidence="2" key="1">
    <citation type="submission" date="2021-04" db="EMBL/GenBank/DDBJ databases">
        <title>Genome based classification of Actinospica acidithermotolerans sp. nov., an actinobacterium isolated from an Indonesian hot spring.</title>
        <authorList>
            <person name="Kusuma A.B."/>
            <person name="Putra K.E."/>
            <person name="Nafisah S."/>
            <person name="Loh J."/>
            <person name="Nouioui I."/>
            <person name="Goodfellow M."/>
        </authorList>
    </citation>
    <scope>NUCLEOTIDE SEQUENCE</scope>
    <source>
        <strain evidence="2">MGRD01-02</strain>
    </source>
</reference>
<accession>A0A941EC12</accession>
<protein>
    <recommendedName>
        <fullName evidence="4">Helix-turn-helix domain-containing protein</fullName>
    </recommendedName>
</protein>
<dbReference type="Proteomes" id="UP000676325">
    <property type="component" value="Unassembled WGS sequence"/>
</dbReference>
<dbReference type="RefSeq" id="WP_212518718.1">
    <property type="nucleotide sequence ID" value="NZ_JAGSOH010000037.1"/>
</dbReference>
<evidence type="ECO:0000313" key="3">
    <source>
        <dbReference type="Proteomes" id="UP000676325"/>
    </source>
</evidence>
<keyword evidence="3" id="KW-1185">Reference proteome</keyword>
<dbReference type="AlphaFoldDB" id="A0A941EC12"/>
<dbReference type="Pfam" id="PF13730">
    <property type="entry name" value="HTH_36"/>
    <property type="match status" value="1"/>
</dbReference>
<evidence type="ECO:0000256" key="1">
    <source>
        <dbReference type="SAM" id="MobiDB-lite"/>
    </source>
</evidence>
<comment type="caution">
    <text evidence="2">The sequence shown here is derived from an EMBL/GenBank/DDBJ whole genome shotgun (WGS) entry which is preliminary data.</text>
</comment>
<sequence>MRIHRTARTRYFTTLGNEVLRDSRLSYCARGVLGHLLSLPDGQRADIRTLTERTPEGRERVASALRELERFGYLRRATMRSPEGHLYTEVDVFDTPGSSSSQVVPKAGFPGSGAAESDPDGDHPVKERDEEPKLPAPPAADTEGGRAERGSVDTQASVDVLTRIARSEPKLSLGWSEALQLAPLVAEWRRRGASDLHIISSLTAGLPRNGVHHPLRFLETRLRSKMPVERSAIRPQLECDECGVPVSSPGLCAGCRGIEPSCARPDGEFARARSRGAALARAALRGLSIEDALPSPA</sequence>
<gene>
    <name evidence="2" type="ORF">KDK95_14750</name>
</gene>
<evidence type="ECO:0008006" key="4">
    <source>
        <dbReference type="Google" id="ProtNLM"/>
    </source>
</evidence>
<feature type="region of interest" description="Disordered" evidence="1">
    <location>
        <begin position="90"/>
        <end position="154"/>
    </location>
</feature>
<evidence type="ECO:0000313" key="2">
    <source>
        <dbReference type="EMBL" id="MBR7827575.1"/>
    </source>
</evidence>
<proteinExistence type="predicted"/>
<organism evidence="2 3">
    <name type="scientific">Actinospica acidithermotolerans</name>
    <dbReference type="NCBI Taxonomy" id="2828514"/>
    <lineage>
        <taxon>Bacteria</taxon>
        <taxon>Bacillati</taxon>
        <taxon>Actinomycetota</taxon>
        <taxon>Actinomycetes</taxon>
        <taxon>Catenulisporales</taxon>
        <taxon>Actinospicaceae</taxon>
        <taxon>Actinospica</taxon>
    </lineage>
</organism>
<feature type="compositionally biased region" description="Basic and acidic residues" evidence="1">
    <location>
        <begin position="120"/>
        <end position="133"/>
    </location>
</feature>